<protein>
    <submittedName>
        <fullName evidence="2">Cobalamin (Vitamin B12) biosynthesis CbiG protein</fullName>
    </submittedName>
</protein>
<dbReference type="Pfam" id="PF01890">
    <property type="entry name" value="CbiG_C"/>
    <property type="match status" value="1"/>
</dbReference>
<organism evidence="2 3">
    <name type="scientific">Rhodospirillum rubrum (strain ATCC 11170 / ATH 1.1.1 / DSM 467 / LMG 4362 / NCIMB 8255 / S1)</name>
    <dbReference type="NCBI Taxonomy" id="269796"/>
    <lineage>
        <taxon>Bacteria</taxon>
        <taxon>Pseudomonadati</taxon>
        <taxon>Pseudomonadota</taxon>
        <taxon>Alphaproteobacteria</taxon>
        <taxon>Rhodospirillales</taxon>
        <taxon>Rhodospirillaceae</taxon>
        <taxon>Rhodospirillum</taxon>
    </lineage>
</organism>
<dbReference type="HOGENOM" id="CLU_589086_0_0_5"/>
<accession>Q2RNW8</accession>
<dbReference type="InterPro" id="IPR036518">
    <property type="entry name" value="CobE/GbiG_C_sf"/>
</dbReference>
<sequence length="464" mass="49029">MRVGDESSLPPAPPATPPLGRLFDAVLVVDWSAAAQPRQGANSLWIHGLDGDDGSFTANPPTREAAMALLADRLSDRLARGRRVLLGVDFAFGYPAGTAPRLVPGDPDWRGVWKLLAARIRDGADNANNRFAVAEGLNALLDGNGPFWAGPRGWPGAGLPARRPVPPPGGLAALRLTERRTSGPHSVWKLCAPGSVGGQTLVGLPRLWRLRNHPWLAGSLRIWPFETGLRLPDPSARVVVAEVYPSLVARRAAEGEVVDETQVKALARRLWDLDGAGRLAPLFCGPADLSAGDRQLVEREEGWILGIETGLAPGDPFARPVPRVLTLGVGCESGCPAEELEDLVWTTLGAHGLSAEALSCVATLDRKAGAPAVRALARRLDRPLRLFPAQVLERETPRLASPSPAVFRAVGCHGVAEAAALAAAGESAILIVAKTRSQRATCALARTPLDAPSFSGTPAKEMTP</sequence>
<dbReference type="PATRIC" id="fig|269796.9.peg.3498"/>
<evidence type="ECO:0000313" key="3">
    <source>
        <dbReference type="Proteomes" id="UP000001929"/>
    </source>
</evidence>
<dbReference type="SUPFAM" id="SSF159664">
    <property type="entry name" value="CobE/GbiG C-terminal domain-like"/>
    <property type="match status" value="1"/>
</dbReference>
<dbReference type="eggNOG" id="COG2082">
    <property type="taxonomic scope" value="Bacteria"/>
</dbReference>
<dbReference type="EnsemblBacteria" id="ABC24177">
    <property type="protein sequence ID" value="ABC24177"/>
    <property type="gene ID" value="Rru_A3383"/>
</dbReference>
<dbReference type="PhylomeDB" id="Q2RNW8"/>
<feature type="domain" description="CobE/GbiG C-terminal" evidence="1">
    <location>
        <begin position="325"/>
        <end position="445"/>
    </location>
</feature>
<dbReference type="STRING" id="269796.Rru_A3383"/>
<dbReference type="Gene3D" id="3.30.420.180">
    <property type="entry name" value="CobE/GbiG C-terminal domain"/>
    <property type="match status" value="1"/>
</dbReference>
<evidence type="ECO:0000313" key="2">
    <source>
        <dbReference type="EMBL" id="ABC24177.1"/>
    </source>
</evidence>
<dbReference type="RefSeq" id="WP_011391130.1">
    <property type="nucleotide sequence ID" value="NC_007643.1"/>
</dbReference>
<dbReference type="Proteomes" id="UP000001929">
    <property type="component" value="Chromosome"/>
</dbReference>
<proteinExistence type="predicted"/>
<dbReference type="InterPro" id="IPR002750">
    <property type="entry name" value="CobE/GbiG_C"/>
</dbReference>
<dbReference type="GO" id="GO:0009236">
    <property type="term" value="P:cobalamin biosynthetic process"/>
    <property type="evidence" value="ECO:0007669"/>
    <property type="project" value="InterPro"/>
</dbReference>
<dbReference type="InterPro" id="IPR052553">
    <property type="entry name" value="CbiG_hydrolase"/>
</dbReference>
<dbReference type="eggNOG" id="COG2073">
    <property type="taxonomic scope" value="Bacteria"/>
</dbReference>
<reference evidence="2 3" key="1">
    <citation type="journal article" date="2011" name="Stand. Genomic Sci.">
        <title>Complete genome sequence of Rhodospirillum rubrum type strain (S1).</title>
        <authorList>
            <person name="Munk A.C."/>
            <person name="Copeland A."/>
            <person name="Lucas S."/>
            <person name="Lapidus A."/>
            <person name="Del Rio T.G."/>
            <person name="Barry K."/>
            <person name="Detter J.C."/>
            <person name="Hammon N."/>
            <person name="Israni S."/>
            <person name="Pitluck S."/>
            <person name="Brettin T."/>
            <person name="Bruce D."/>
            <person name="Han C."/>
            <person name="Tapia R."/>
            <person name="Gilna P."/>
            <person name="Schmutz J."/>
            <person name="Larimer F."/>
            <person name="Land M."/>
            <person name="Kyrpides N.C."/>
            <person name="Mavromatis K."/>
            <person name="Richardson P."/>
            <person name="Rohde M."/>
            <person name="Goker M."/>
            <person name="Klenk H.P."/>
            <person name="Zhang Y."/>
            <person name="Roberts G.P."/>
            <person name="Reslewic S."/>
            <person name="Schwartz D.C."/>
        </authorList>
    </citation>
    <scope>NUCLEOTIDE SEQUENCE [LARGE SCALE GENOMIC DNA]</scope>
    <source>
        <strain evidence="3">ATCC 11170 / ATH 1.1.1 / DSM 467 / LMG 4362 / NCIMB 8255 / S1</strain>
    </source>
</reference>
<dbReference type="PANTHER" id="PTHR37477">
    <property type="entry name" value="COBALT-PRECORRIN-5A HYDROLASE"/>
    <property type="match status" value="1"/>
</dbReference>
<name>Q2RNW8_RHORT</name>
<dbReference type="PANTHER" id="PTHR37477:SF1">
    <property type="entry name" value="COBALT-PRECORRIN-5A HYDROLASE"/>
    <property type="match status" value="1"/>
</dbReference>
<keyword evidence="3" id="KW-1185">Reference proteome</keyword>
<dbReference type="AlphaFoldDB" id="Q2RNW8"/>
<evidence type="ECO:0000259" key="1">
    <source>
        <dbReference type="Pfam" id="PF01890"/>
    </source>
</evidence>
<gene>
    <name evidence="2" type="ordered locus">Rru_A3383</name>
</gene>
<dbReference type="EMBL" id="CP000230">
    <property type="protein sequence ID" value="ABC24177.1"/>
    <property type="molecule type" value="Genomic_DNA"/>
</dbReference>
<dbReference type="KEGG" id="rru:Rru_A3383"/>